<evidence type="ECO:0000256" key="2">
    <source>
        <dbReference type="ARBA" id="ARBA00022771"/>
    </source>
</evidence>
<evidence type="ECO:0000256" key="5">
    <source>
        <dbReference type="PROSITE-ProRule" id="PRU00042"/>
    </source>
</evidence>
<evidence type="ECO:0000256" key="4">
    <source>
        <dbReference type="ARBA" id="ARBA00034119"/>
    </source>
</evidence>
<dbReference type="SMART" id="SM00355">
    <property type="entry name" value="ZnF_C2H2"/>
    <property type="match status" value="5"/>
</dbReference>
<protein>
    <submittedName>
        <fullName evidence="8">Zinc finger protein 277</fullName>
    </submittedName>
</protein>
<organism evidence="7 8">
    <name type="scientific">Lingula anatina</name>
    <name type="common">Brachiopod</name>
    <name type="synonym">Lingula unguis</name>
    <dbReference type="NCBI Taxonomy" id="7574"/>
    <lineage>
        <taxon>Eukaryota</taxon>
        <taxon>Metazoa</taxon>
        <taxon>Spiralia</taxon>
        <taxon>Lophotrochozoa</taxon>
        <taxon>Brachiopoda</taxon>
        <taxon>Linguliformea</taxon>
        <taxon>Lingulata</taxon>
        <taxon>Lingulida</taxon>
        <taxon>Linguloidea</taxon>
        <taxon>Lingulidae</taxon>
        <taxon>Lingula</taxon>
    </lineage>
</organism>
<name>A0A1S3K732_LINAN</name>
<dbReference type="InterPro" id="IPR036236">
    <property type="entry name" value="Znf_C2H2_sf"/>
</dbReference>
<dbReference type="PROSITE" id="PS50157">
    <property type="entry name" value="ZINC_FINGER_C2H2_2"/>
    <property type="match status" value="1"/>
</dbReference>
<proteinExistence type="inferred from homology"/>
<comment type="similarity">
    <text evidence="4">Belongs to the ZNF277 family.</text>
</comment>
<dbReference type="GO" id="GO:0008270">
    <property type="term" value="F:zinc ion binding"/>
    <property type="evidence" value="ECO:0007669"/>
    <property type="project" value="UniProtKB-KW"/>
</dbReference>
<dbReference type="PANTHER" id="PTHR13267">
    <property type="entry name" value="ZINC FINGER PROTEIN 277"/>
    <property type="match status" value="1"/>
</dbReference>
<evidence type="ECO:0000259" key="6">
    <source>
        <dbReference type="PROSITE" id="PS50157"/>
    </source>
</evidence>
<dbReference type="KEGG" id="lak:106179253"/>
<dbReference type="InterPro" id="IPR013087">
    <property type="entry name" value="Znf_C2H2_type"/>
</dbReference>
<dbReference type="InterPro" id="IPR040048">
    <property type="entry name" value="ZNF277"/>
</dbReference>
<reference evidence="8" key="1">
    <citation type="submission" date="2025-08" db="UniProtKB">
        <authorList>
            <consortium name="RefSeq"/>
        </authorList>
    </citation>
    <scope>IDENTIFICATION</scope>
    <source>
        <tissue evidence="8">Gonads</tissue>
    </source>
</reference>
<dbReference type="FunCoup" id="A0A1S3K732">
    <property type="interactions" value="1920"/>
</dbReference>
<evidence type="ECO:0000256" key="3">
    <source>
        <dbReference type="ARBA" id="ARBA00022833"/>
    </source>
</evidence>
<dbReference type="RefSeq" id="XP_013418249.1">
    <property type="nucleotide sequence ID" value="XM_013562795.2"/>
</dbReference>
<sequence length="446" mass="52685">MSLIVVEPFRSCSFLNHATMTESHSAESPFLQPLSFASEEETSENKTTQLPERTKETDEVIVQCFFCQLTFNCSRMKDELLKHLVEEHKFVIGDVKLIADFKQYAEYWRGRFKEQPLEDFCSVINTNTKETDIGPKESYYLLCDLLPEDKQLRQKIQREKLVLVLEQQQRERDDTTFSRMCLFCRELFHGNRSELFNHMNSEHNFNVGLPDNLVNTDEFLDLLQEKLDNLQCLYCEKNFKDRMTLKEHMRKKQHKRIKPQNPTYDKFYVINYLYREWTGWTDDTGARAVCLFCCHGDTDMDRLLEHMKVVHGFDLKTVRQAKRLNFYQQVKLINYIRRQMHQNCCILCCEKFEAREDLIRHYTHSGHVTQFPESSDWDQPQYFFPTFENDNLLCGLEDDREDDGNERGGDGIAADKDCNVVIAEDTQVPTESILKEGTVLQELIRS</sequence>
<dbReference type="Gene3D" id="3.30.160.60">
    <property type="entry name" value="Classic Zinc Finger"/>
    <property type="match status" value="1"/>
</dbReference>
<dbReference type="Pfam" id="PF12756">
    <property type="entry name" value="zf-C2H2_2"/>
    <property type="match status" value="2"/>
</dbReference>
<dbReference type="GeneID" id="106179253"/>
<evidence type="ECO:0000256" key="1">
    <source>
        <dbReference type="ARBA" id="ARBA00022723"/>
    </source>
</evidence>
<evidence type="ECO:0000313" key="8">
    <source>
        <dbReference type="RefSeq" id="XP_013418249.1"/>
    </source>
</evidence>
<keyword evidence="2 5" id="KW-0863">Zinc-finger</keyword>
<evidence type="ECO:0000313" key="7">
    <source>
        <dbReference type="Proteomes" id="UP000085678"/>
    </source>
</evidence>
<keyword evidence="7" id="KW-1185">Reference proteome</keyword>
<dbReference type="InParanoid" id="A0A1S3K732"/>
<dbReference type="Proteomes" id="UP000085678">
    <property type="component" value="Unplaced"/>
</dbReference>
<accession>A0A1S3K732</accession>
<keyword evidence="1" id="KW-0479">Metal-binding</keyword>
<dbReference type="PROSITE" id="PS00028">
    <property type="entry name" value="ZINC_FINGER_C2H2_1"/>
    <property type="match status" value="2"/>
</dbReference>
<dbReference type="AlphaFoldDB" id="A0A1S3K732"/>
<dbReference type="OrthoDB" id="278606at2759"/>
<feature type="domain" description="C2H2-type" evidence="6">
    <location>
        <begin position="230"/>
        <end position="259"/>
    </location>
</feature>
<dbReference type="InterPro" id="IPR041661">
    <property type="entry name" value="ZN622/Rei1/Reh1_Znf-C2H2"/>
</dbReference>
<keyword evidence="3" id="KW-0862">Zinc</keyword>
<gene>
    <name evidence="8" type="primary">LOC106179253</name>
</gene>
<dbReference type="PANTHER" id="PTHR13267:SF3">
    <property type="entry name" value="ZINC FINGER PROTEIN 277"/>
    <property type="match status" value="1"/>
</dbReference>
<dbReference type="SUPFAM" id="SSF57667">
    <property type="entry name" value="beta-beta-alpha zinc fingers"/>
    <property type="match status" value="2"/>
</dbReference>